<dbReference type="InterPro" id="IPR036097">
    <property type="entry name" value="HisK_dim/P_sf"/>
</dbReference>
<dbReference type="EC" id="2.7.13.3" evidence="2"/>
<dbReference type="SMART" id="SM00388">
    <property type="entry name" value="HisKA"/>
    <property type="match status" value="1"/>
</dbReference>
<feature type="domain" description="Histidine kinase" evidence="9">
    <location>
        <begin position="424"/>
        <end position="642"/>
    </location>
</feature>
<comment type="catalytic activity">
    <reaction evidence="1">
        <text>ATP + protein L-histidine = ADP + protein N-phospho-L-histidine.</text>
        <dbReference type="EC" id="2.7.13.3"/>
    </reaction>
</comment>
<dbReference type="GO" id="GO:0004673">
    <property type="term" value="F:protein histidine kinase activity"/>
    <property type="evidence" value="ECO:0007669"/>
    <property type="project" value="UniProtKB-EC"/>
</dbReference>
<evidence type="ECO:0000313" key="12">
    <source>
        <dbReference type="Proteomes" id="UP000838100"/>
    </source>
</evidence>
<dbReference type="PANTHER" id="PTHR45339:SF1">
    <property type="entry name" value="HYBRID SIGNAL TRANSDUCTION HISTIDINE KINASE J"/>
    <property type="match status" value="1"/>
</dbReference>
<dbReference type="Pfam" id="PF02518">
    <property type="entry name" value="HATPase_c"/>
    <property type="match status" value="1"/>
</dbReference>
<dbReference type="InterPro" id="IPR011622">
    <property type="entry name" value="7TMR_DISM_rcpt_extracell_dom2"/>
</dbReference>
<dbReference type="Pfam" id="PF07696">
    <property type="entry name" value="7TMR-DISMED2"/>
    <property type="match status" value="1"/>
</dbReference>
<gene>
    <name evidence="11" type="primary">rcsC_5</name>
    <name evidence="11" type="ORF">SIN8267_00869</name>
</gene>
<dbReference type="Gene3D" id="3.30.565.10">
    <property type="entry name" value="Histidine kinase-like ATPase, C-terminal domain"/>
    <property type="match status" value="1"/>
</dbReference>
<feature type="transmembrane region" description="Helical" evidence="7">
    <location>
        <begin position="298"/>
        <end position="318"/>
    </location>
</feature>
<protein>
    <recommendedName>
        <fullName evidence="2">histidine kinase</fullName>
        <ecNumber evidence="2">2.7.13.3</ecNumber>
    </recommendedName>
</protein>
<feature type="transmembrane region" description="Helical" evidence="7">
    <location>
        <begin position="239"/>
        <end position="260"/>
    </location>
</feature>
<evidence type="ECO:0000256" key="2">
    <source>
        <dbReference type="ARBA" id="ARBA00012438"/>
    </source>
</evidence>
<feature type="modified residue" description="4-aspartylphosphate" evidence="5">
    <location>
        <position position="704"/>
    </location>
</feature>
<dbReference type="SMART" id="SM00448">
    <property type="entry name" value="REC"/>
    <property type="match status" value="1"/>
</dbReference>
<evidence type="ECO:0000256" key="8">
    <source>
        <dbReference type="SAM" id="SignalP"/>
    </source>
</evidence>
<dbReference type="InterPro" id="IPR011006">
    <property type="entry name" value="CheY-like_superfamily"/>
</dbReference>
<organism evidence="11 12">
    <name type="scientific">Sinobacterium norvegicum</name>
    <dbReference type="NCBI Taxonomy" id="1641715"/>
    <lineage>
        <taxon>Bacteria</taxon>
        <taxon>Pseudomonadati</taxon>
        <taxon>Pseudomonadota</taxon>
        <taxon>Gammaproteobacteria</taxon>
        <taxon>Cellvibrionales</taxon>
        <taxon>Spongiibacteraceae</taxon>
        <taxon>Sinobacterium</taxon>
    </lineage>
</organism>
<dbReference type="InterPro" id="IPR003661">
    <property type="entry name" value="HisK_dim/P_dom"/>
</dbReference>
<proteinExistence type="predicted"/>
<dbReference type="RefSeq" id="WP_237443443.1">
    <property type="nucleotide sequence ID" value="NZ_CAKLPX010000001.1"/>
</dbReference>
<dbReference type="InterPro" id="IPR036890">
    <property type="entry name" value="HATPase_C_sf"/>
</dbReference>
<keyword evidence="7" id="KW-0472">Membrane</keyword>
<dbReference type="InterPro" id="IPR001789">
    <property type="entry name" value="Sig_transdc_resp-reg_receiver"/>
</dbReference>
<accession>A0ABM9AC47</accession>
<evidence type="ECO:0000256" key="7">
    <source>
        <dbReference type="SAM" id="Phobius"/>
    </source>
</evidence>
<dbReference type="PANTHER" id="PTHR45339">
    <property type="entry name" value="HYBRID SIGNAL TRANSDUCTION HISTIDINE KINASE J"/>
    <property type="match status" value="1"/>
</dbReference>
<keyword evidence="4" id="KW-0902">Two-component regulatory system</keyword>
<dbReference type="CDD" id="cd00082">
    <property type="entry name" value="HisKA"/>
    <property type="match status" value="1"/>
</dbReference>
<dbReference type="Gene3D" id="1.10.287.130">
    <property type="match status" value="1"/>
</dbReference>
<dbReference type="Gene3D" id="3.40.50.2300">
    <property type="match status" value="1"/>
</dbReference>
<keyword evidence="6" id="KW-0175">Coiled coil</keyword>
<keyword evidence="8" id="KW-0732">Signal</keyword>
<evidence type="ECO:0000259" key="10">
    <source>
        <dbReference type="PROSITE" id="PS50110"/>
    </source>
</evidence>
<dbReference type="SUPFAM" id="SSF52172">
    <property type="entry name" value="CheY-like"/>
    <property type="match status" value="1"/>
</dbReference>
<feature type="transmembrane region" description="Helical" evidence="7">
    <location>
        <begin position="176"/>
        <end position="197"/>
    </location>
</feature>
<evidence type="ECO:0000256" key="5">
    <source>
        <dbReference type="PROSITE-ProRule" id="PRU00169"/>
    </source>
</evidence>
<dbReference type="InterPro" id="IPR005467">
    <property type="entry name" value="His_kinase_dom"/>
</dbReference>
<evidence type="ECO:0000256" key="3">
    <source>
        <dbReference type="ARBA" id="ARBA00022553"/>
    </source>
</evidence>
<keyword evidence="11" id="KW-0808">Transferase</keyword>
<feature type="transmembrane region" description="Helical" evidence="7">
    <location>
        <begin position="325"/>
        <end position="349"/>
    </location>
</feature>
<keyword evidence="7" id="KW-1133">Transmembrane helix</keyword>
<dbReference type="CDD" id="cd17546">
    <property type="entry name" value="REC_hyHK_CKI1_RcsC-like"/>
    <property type="match status" value="1"/>
</dbReference>
<dbReference type="Pfam" id="PF00512">
    <property type="entry name" value="HisKA"/>
    <property type="match status" value="1"/>
</dbReference>
<feature type="domain" description="Response regulatory" evidence="10">
    <location>
        <begin position="655"/>
        <end position="771"/>
    </location>
</feature>
<keyword evidence="3 5" id="KW-0597">Phosphoprotein</keyword>
<dbReference type="Pfam" id="PF07695">
    <property type="entry name" value="7TMR-DISM_7TM"/>
    <property type="match status" value="1"/>
</dbReference>
<keyword evidence="12" id="KW-1185">Reference proteome</keyword>
<feature type="coiled-coil region" evidence="6">
    <location>
        <begin position="372"/>
        <end position="406"/>
    </location>
</feature>
<evidence type="ECO:0000256" key="6">
    <source>
        <dbReference type="SAM" id="Coils"/>
    </source>
</evidence>
<dbReference type="InterPro" id="IPR003594">
    <property type="entry name" value="HATPase_dom"/>
</dbReference>
<dbReference type="EMBL" id="CAKLPX010000001">
    <property type="protein sequence ID" value="CAH0990770.1"/>
    <property type="molecule type" value="Genomic_DNA"/>
</dbReference>
<dbReference type="InterPro" id="IPR004358">
    <property type="entry name" value="Sig_transdc_His_kin-like_C"/>
</dbReference>
<feature type="chain" id="PRO_5047160699" description="histidine kinase" evidence="8">
    <location>
        <begin position="30"/>
        <end position="782"/>
    </location>
</feature>
<keyword evidence="11" id="KW-0418">Kinase</keyword>
<dbReference type="PROSITE" id="PS50110">
    <property type="entry name" value="RESPONSE_REGULATORY"/>
    <property type="match status" value="1"/>
</dbReference>
<dbReference type="Gene3D" id="2.60.40.2380">
    <property type="match status" value="1"/>
</dbReference>
<name>A0ABM9AC47_9GAMM</name>
<evidence type="ECO:0000256" key="1">
    <source>
        <dbReference type="ARBA" id="ARBA00000085"/>
    </source>
</evidence>
<evidence type="ECO:0000256" key="4">
    <source>
        <dbReference type="ARBA" id="ARBA00023012"/>
    </source>
</evidence>
<dbReference type="Pfam" id="PF00072">
    <property type="entry name" value="Response_reg"/>
    <property type="match status" value="1"/>
</dbReference>
<dbReference type="SUPFAM" id="SSF55874">
    <property type="entry name" value="ATPase domain of HSP90 chaperone/DNA topoisomerase II/histidine kinase"/>
    <property type="match status" value="1"/>
</dbReference>
<evidence type="ECO:0000259" key="9">
    <source>
        <dbReference type="PROSITE" id="PS50109"/>
    </source>
</evidence>
<dbReference type="SUPFAM" id="SSF47384">
    <property type="entry name" value="Homodimeric domain of signal transducing histidine kinase"/>
    <property type="match status" value="1"/>
</dbReference>
<comment type="caution">
    <text evidence="11">The sequence shown here is derived from an EMBL/GenBank/DDBJ whole genome shotgun (WGS) entry which is preliminary data.</text>
</comment>
<evidence type="ECO:0000313" key="11">
    <source>
        <dbReference type="EMBL" id="CAH0990770.1"/>
    </source>
</evidence>
<keyword evidence="7" id="KW-0812">Transmembrane</keyword>
<feature type="signal peptide" evidence="8">
    <location>
        <begin position="1"/>
        <end position="29"/>
    </location>
</feature>
<sequence>MSVYSQRLHSLLLLFTVAVSIAFFHTADAAAFNASYLIDPSGQLTIEQAVEQKNYTPLEGSALHAGYSPYSYWLKISPDEQHSFEQHFLVIDYAPLNNVQIFRPNSKGNYEAEQVGNSVAKNTLTPVTNFIVAPLNPYISPDQPLYLRVASSSSIDVPLNIVNWSQLIEQQNTNKLIYGIYFGLLLVMMCYNLFIYFSIKDTSYLLYVLYIASFTLMQASITGYAFQYLWPNHPALNNVATPMLVSLSCLFAALFSRSFLKTRHVVPIADKLMLAIAALSLLLAAASFFIPYHLSTPLGIVLILAFTLIAIASGIACYRKKVAIALFFLIGWCCILLGASVVGLTAVGILPGNWLTHSASQIGSAIEVFSLSLALAHRLNQLQREKEELERNATLKQKAINKELADTLKQLEISNKTKDNFLSTISHELRTPITGIAGSLAMIQREGLSTQASQYLESASVSTGKIKHHIDTLLNFSDIQAGHVQAHNQHFNLPQHLERLSKLYQLNAKAKGLTFQFEAMPTLPSWVVGDIAKIEIILQHLLDNAIKFSHKGNIKLQVTAAQNSQRIDFEISDGGCGISAEQAQTIFNPFIQSEAGFSRSYQGLGIGLTTSHQLAHLLEGELRYHSLQPSGSCFTLSLPLPRANFIDNQPQPTLAILVAEDNPVNLMIIKAQLQQLGHQVDSADNGQQAVNMAKVNAYDIIFMDCQMPVVDGYQATQVIKQSPLNAATPIIAVTANTMTRDIERCLAAGMEDILAKPIIFDQLPGKLQQWLSKSSRPQSEAV</sequence>
<dbReference type="InterPro" id="IPR011623">
    <property type="entry name" value="7TMR_DISM_rcpt_extracell_dom1"/>
</dbReference>
<dbReference type="PRINTS" id="PR00344">
    <property type="entry name" value="BCTRLSENSOR"/>
</dbReference>
<dbReference type="SMART" id="SM00387">
    <property type="entry name" value="HATPase_c"/>
    <property type="match status" value="1"/>
</dbReference>
<dbReference type="PROSITE" id="PS50109">
    <property type="entry name" value="HIS_KIN"/>
    <property type="match status" value="1"/>
</dbReference>
<dbReference type="Proteomes" id="UP000838100">
    <property type="component" value="Unassembled WGS sequence"/>
</dbReference>
<feature type="transmembrane region" description="Helical" evidence="7">
    <location>
        <begin position="272"/>
        <end position="292"/>
    </location>
</feature>
<reference evidence="11" key="1">
    <citation type="submission" date="2021-12" db="EMBL/GenBank/DDBJ databases">
        <authorList>
            <person name="Rodrigo-Torres L."/>
            <person name="Arahal R. D."/>
            <person name="Lucena T."/>
        </authorList>
    </citation>
    <scope>NUCLEOTIDE SEQUENCE</scope>
    <source>
        <strain evidence="11">CECT 8267</strain>
    </source>
</reference>
<feature type="transmembrane region" description="Helical" evidence="7">
    <location>
        <begin position="204"/>
        <end position="227"/>
    </location>
</feature>